<dbReference type="Proteomes" id="UP001140087">
    <property type="component" value="Unassembled WGS sequence"/>
</dbReference>
<gene>
    <name evidence="1" type="ORF">H4R21_002215</name>
</gene>
<feature type="non-terminal residue" evidence="1">
    <location>
        <position position="1"/>
    </location>
</feature>
<accession>A0ACC1L8G4</accession>
<sequence>TISSFSASDGVYGGSAAAVLPARSPPAQSSAYTMADGASPVASARSRYTPAVPGGGGGTTATNAWPAARTASPPDTRGRYPATAALPRVAVRLPSIQAMLAGARGEEGACGAGLGAGTAHASHRVRAYTSPPPPPDGPAPSESAAYCPHTAALVPDGPRGLVPHPQRDSGPQPHGAKMGIDVLAAAAISVSSVKTGGSLPHLTPLSAFSLSAPRAQDGDSGSRAGRSLRPW</sequence>
<organism evidence="1 2">
    <name type="scientific">Coemansia helicoidea</name>
    <dbReference type="NCBI Taxonomy" id="1286919"/>
    <lineage>
        <taxon>Eukaryota</taxon>
        <taxon>Fungi</taxon>
        <taxon>Fungi incertae sedis</taxon>
        <taxon>Zoopagomycota</taxon>
        <taxon>Kickxellomycotina</taxon>
        <taxon>Kickxellomycetes</taxon>
        <taxon>Kickxellales</taxon>
        <taxon>Kickxellaceae</taxon>
        <taxon>Coemansia</taxon>
    </lineage>
</organism>
<protein>
    <submittedName>
        <fullName evidence="1">Uncharacterized protein</fullName>
    </submittedName>
</protein>
<dbReference type="EMBL" id="JANBUN010000543">
    <property type="protein sequence ID" value="KAJ2802962.1"/>
    <property type="molecule type" value="Genomic_DNA"/>
</dbReference>
<comment type="caution">
    <text evidence="1">The sequence shown here is derived from an EMBL/GenBank/DDBJ whole genome shotgun (WGS) entry which is preliminary data.</text>
</comment>
<name>A0ACC1L8G4_9FUNG</name>
<reference evidence="1" key="1">
    <citation type="submission" date="2022-07" db="EMBL/GenBank/DDBJ databases">
        <title>Phylogenomic reconstructions and comparative analyses of Kickxellomycotina fungi.</title>
        <authorList>
            <person name="Reynolds N.K."/>
            <person name="Stajich J.E."/>
            <person name="Barry K."/>
            <person name="Grigoriev I.V."/>
            <person name="Crous P."/>
            <person name="Smith M.E."/>
        </authorList>
    </citation>
    <scope>NUCLEOTIDE SEQUENCE</scope>
    <source>
        <strain evidence="1">BCRC 34780</strain>
    </source>
</reference>
<evidence type="ECO:0000313" key="2">
    <source>
        <dbReference type="Proteomes" id="UP001140087"/>
    </source>
</evidence>
<proteinExistence type="predicted"/>
<evidence type="ECO:0000313" key="1">
    <source>
        <dbReference type="EMBL" id="KAJ2802962.1"/>
    </source>
</evidence>
<keyword evidence="2" id="KW-1185">Reference proteome</keyword>